<protein>
    <submittedName>
        <fullName evidence="2">Uncharacterized protein</fullName>
    </submittedName>
</protein>
<keyword evidence="3" id="KW-1185">Reference proteome</keyword>
<feature type="compositionally biased region" description="Low complexity" evidence="1">
    <location>
        <begin position="50"/>
        <end position="62"/>
    </location>
</feature>
<proteinExistence type="predicted"/>
<dbReference type="RefSeq" id="WP_307061756.1">
    <property type="nucleotide sequence ID" value="NZ_JAUSUH010000007.1"/>
</dbReference>
<reference evidence="2 3" key="1">
    <citation type="submission" date="2023-07" db="EMBL/GenBank/DDBJ databases">
        <title>Genomic Encyclopedia of Type Strains, Phase IV (KMG-IV): sequencing the most valuable type-strain genomes for metagenomic binning, comparative biology and taxonomic classification.</title>
        <authorList>
            <person name="Goeker M."/>
        </authorList>
    </citation>
    <scope>NUCLEOTIDE SEQUENCE [LARGE SCALE GENOMIC DNA]</scope>
    <source>
        <strain evidence="2 3">DSM 1277</strain>
    </source>
</reference>
<organism evidence="2 3">
    <name type="scientific">Ancylobacter vacuolatus</name>
    <dbReference type="NCBI Taxonomy" id="223389"/>
    <lineage>
        <taxon>Bacteria</taxon>
        <taxon>Pseudomonadati</taxon>
        <taxon>Pseudomonadota</taxon>
        <taxon>Alphaproteobacteria</taxon>
        <taxon>Hyphomicrobiales</taxon>
        <taxon>Xanthobacteraceae</taxon>
        <taxon>Ancylobacter</taxon>
    </lineage>
</organism>
<feature type="compositionally biased region" description="Gly residues" evidence="1">
    <location>
        <begin position="21"/>
        <end position="49"/>
    </location>
</feature>
<gene>
    <name evidence="2" type="ORF">J2S76_003141</name>
</gene>
<dbReference type="EMBL" id="JAUSUH010000007">
    <property type="protein sequence ID" value="MDQ0348707.1"/>
    <property type="molecule type" value="Genomic_DNA"/>
</dbReference>
<comment type="caution">
    <text evidence="2">The sequence shown here is derived from an EMBL/GenBank/DDBJ whole genome shotgun (WGS) entry which is preliminary data.</text>
</comment>
<evidence type="ECO:0000313" key="2">
    <source>
        <dbReference type="EMBL" id="MDQ0348707.1"/>
    </source>
</evidence>
<evidence type="ECO:0000313" key="3">
    <source>
        <dbReference type="Proteomes" id="UP001238467"/>
    </source>
</evidence>
<evidence type="ECO:0000256" key="1">
    <source>
        <dbReference type="SAM" id="MobiDB-lite"/>
    </source>
</evidence>
<sequence length="131" mass="12979">MTAETTLRAARKPMRSDAHGGGDGGGTGGGIGVGGGGGGIGVGGDGGTNGTPDTGTTGAGTDAELSRTVGATIGGTYGFFIPNPMFRHKSQHSFRCHYSGKVSTLSKGKLRAAICGVPVAPARAQQRYRSV</sequence>
<name>A0ABU0DJV1_9HYPH</name>
<feature type="region of interest" description="Disordered" evidence="1">
    <location>
        <begin position="1"/>
        <end position="63"/>
    </location>
</feature>
<dbReference type="Proteomes" id="UP001238467">
    <property type="component" value="Unassembled WGS sequence"/>
</dbReference>
<accession>A0ABU0DJV1</accession>